<name>A0A6J5ST10_9CAUD</name>
<dbReference type="PANTHER" id="PTHR32114:SF2">
    <property type="entry name" value="ABC TRANSPORTER ABCH.3"/>
    <property type="match status" value="1"/>
</dbReference>
<keyword evidence="1" id="KW-0175">Coiled coil</keyword>
<protein>
    <submittedName>
        <fullName evidence="2">Endonuclease subunit</fullName>
    </submittedName>
</protein>
<evidence type="ECO:0000313" key="2">
    <source>
        <dbReference type="EMBL" id="CAB4218216.1"/>
    </source>
</evidence>
<dbReference type="Gene3D" id="3.40.50.300">
    <property type="entry name" value="P-loop containing nucleotide triphosphate hydrolases"/>
    <property type="match status" value="2"/>
</dbReference>
<dbReference type="EMBL" id="LR797474">
    <property type="protein sequence ID" value="CAB4218216.1"/>
    <property type="molecule type" value="Genomic_DNA"/>
</dbReference>
<dbReference type="GO" id="GO:0004519">
    <property type="term" value="F:endonuclease activity"/>
    <property type="evidence" value="ECO:0007669"/>
    <property type="project" value="UniProtKB-KW"/>
</dbReference>
<reference evidence="2" key="1">
    <citation type="submission" date="2020-05" db="EMBL/GenBank/DDBJ databases">
        <authorList>
            <person name="Chiriac C."/>
            <person name="Salcher M."/>
            <person name="Ghai R."/>
            <person name="Kavagutti S V."/>
        </authorList>
    </citation>
    <scope>NUCLEOTIDE SEQUENCE</scope>
</reference>
<dbReference type="SUPFAM" id="SSF52540">
    <property type="entry name" value="P-loop containing nucleoside triphosphate hydrolases"/>
    <property type="match status" value="1"/>
</dbReference>
<sequence>MKIHEFSFRNICSYGNKLQTFKFTDDPRLILVQGKNGSGKSSISDALTVAIYGKSAIRKTKEIPNRINKNAYTQIKFTTGNGRLIDIERGLEPNFSKLSIDGAEYNLPDKRRVDDFIEEELTKLPFNVFSNTISLSVNDFKSFVKLSPADKRQIIDKIFGLDIVNDMSKISKEDTKRVKGEITPLESSIASNQRLLESSVNQLENLKNEIQATNTARIEELNIELKRLVDLKESARVEAGSFTAKLSEIQTMVRTSRDELTTIRANISEIQKKLDLYNKNKCPHCLSDLTDEIHSQIKDKLLKLKESQESSIPNISQTIKSNESGLSLIEADQNKAKDKFYKIDAQVSTVKREIQQLSQQGKQTSDKHLVEVIKNIETEIGTAGTSLAIQTEKLKVSQEMEMILSDNGMKRMLMSQIIPLLNKKILKTAKVLEFKFAFEFDLEFNPIITHLGMQVSPDSLSSGEQKKMNLIVLLCILELIKLKHNKVNLLFLDEVFSSLDVDSIFRVVDLLKTFSKKYNMTVFVISHDPLPEEYFDTKIQVENTDHFSDLTII</sequence>
<keyword evidence="2" id="KW-0255">Endonuclease</keyword>
<proteinExistence type="predicted"/>
<dbReference type="InterPro" id="IPR027417">
    <property type="entry name" value="P-loop_NTPase"/>
</dbReference>
<feature type="coiled-coil region" evidence="1">
    <location>
        <begin position="189"/>
        <end position="280"/>
    </location>
</feature>
<gene>
    <name evidence="2" type="ORF">UFOVP1604_10</name>
</gene>
<evidence type="ECO:0000256" key="1">
    <source>
        <dbReference type="SAM" id="Coils"/>
    </source>
</evidence>
<keyword evidence="2" id="KW-0540">Nuclease</keyword>
<dbReference type="Gene3D" id="1.10.287.510">
    <property type="entry name" value="Helix hairpin bin"/>
    <property type="match status" value="1"/>
</dbReference>
<keyword evidence="2" id="KW-0378">Hydrolase</keyword>
<dbReference type="PANTHER" id="PTHR32114">
    <property type="entry name" value="ABC TRANSPORTER ABCH.3"/>
    <property type="match status" value="1"/>
</dbReference>
<organism evidence="2">
    <name type="scientific">uncultured Caudovirales phage</name>
    <dbReference type="NCBI Taxonomy" id="2100421"/>
    <lineage>
        <taxon>Viruses</taxon>
        <taxon>Duplodnaviria</taxon>
        <taxon>Heunggongvirae</taxon>
        <taxon>Uroviricota</taxon>
        <taxon>Caudoviricetes</taxon>
        <taxon>Peduoviridae</taxon>
        <taxon>Maltschvirus</taxon>
        <taxon>Maltschvirus maltsch</taxon>
    </lineage>
</organism>
<accession>A0A6J5ST10</accession>